<protein>
    <submittedName>
        <fullName evidence="1">Uncharacterized protein</fullName>
    </submittedName>
</protein>
<sequence>MIILHHKTCFKAVKLTQDGSKYKIGINYCVKNFDCLKTANILVLTQIKHCGTVVT</sequence>
<proteinExistence type="predicted"/>
<accession>A0A8S5T2M5</accession>
<evidence type="ECO:0000313" key="1">
    <source>
        <dbReference type="EMBL" id="DAF57573.1"/>
    </source>
</evidence>
<reference evidence="1" key="1">
    <citation type="journal article" date="2021" name="Proc. Natl. Acad. Sci. U.S.A.">
        <title>A Catalog of Tens of Thousands of Viruses from Human Metagenomes Reveals Hidden Associations with Chronic Diseases.</title>
        <authorList>
            <person name="Tisza M.J."/>
            <person name="Buck C.B."/>
        </authorList>
    </citation>
    <scope>NUCLEOTIDE SEQUENCE</scope>
    <source>
        <strain evidence="1">CtqfO1</strain>
    </source>
</reference>
<name>A0A8S5T2M5_9CAUD</name>
<dbReference type="EMBL" id="BK032734">
    <property type="protein sequence ID" value="DAF57573.1"/>
    <property type="molecule type" value="Genomic_DNA"/>
</dbReference>
<organism evidence="1">
    <name type="scientific">Myoviridae sp. ctqfO1</name>
    <dbReference type="NCBI Taxonomy" id="2827710"/>
    <lineage>
        <taxon>Viruses</taxon>
        <taxon>Duplodnaviria</taxon>
        <taxon>Heunggongvirae</taxon>
        <taxon>Uroviricota</taxon>
        <taxon>Caudoviricetes</taxon>
    </lineage>
</organism>